<gene>
    <name evidence="2" type="ORF">PHLCEN_2v3225</name>
</gene>
<reference evidence="2 3" key="1">
    <citation type="submission" date="2018-02" db="EMBL/GenBank/DDBJ databases">
        <title>Genome sequence of the basidiomycete white-rot fungus Phlebia centrifuga.</title>
        <authorList>
            <person name="Granchi Z."/>
            <person name="Peng M."/>
            <person name="de Vries R.P."/>
            <person name="Hilden K."/>
            <person name="Makela M.R."/>
            <person name="Grigoriev I."/>
            <person name="Riley R."/>
        </authorList>
    </citation>
    <scope>NUCLEOTIDE SEQUENCE [LARGE SCALE GENOMIC DNA]</scope>
    <source>
        <strain evidence="2 3">FBCC195</strain>
    </source>
</reference>
<dbReference type="AlphaFoldDB" id="A0A2R6QXK9"/>
<organism evidence="2 3">
    <name type="scientific">Hermanssonia centrifuga</name>
    <dbReference type="NCBI Taxonomy" id="98765"/>
    <lineage>
        <taxon>Eukaryota</taxon>
        <taxon>Fungi</taxon>
        <taxon>Dikarya</taxon>
        <taxon>Basidiomycota</taxon>
        <taxon>Agaricomycotina</taxon>
        <taxon>Agaricomycetes</taxon>
        <taxon>Polyporales</taxon>
        <taxon>Meruliaceae</taxon>
        <taxon>Hermanssonia</taxon>
    </lineage>
</organism>
<sequence>MAIFIKDYSDSADKWTKTCEHLPPLQKLVLGFSSREDMTRFVREVVCTKLDDLRSTDRVTYAVLQGGYSYGMWFRVSVDSEELKGKCRSLSMTQSLTRIHALQKLALKGTIYGESEFSSIPPSPSLPRIYIDHSSIPLPNNIDRSFYKRAHRIRRDGIYAFQLAGIAFWKSTIGRINKRRSSASRTQRPRFPHFSLPLFSGPLSVLHFIFCLSSFSLWG</sequence>
<proteinExistence type="predicted"/>
<dbReference type="Proteomes" id="UP000186601">
    <property type="component" value="Unassembled WGS sequence"/>
</dbReference>
<keyword evidence="3" id="KW-1185">Reference proteome</keyword>
<evidence type="ECO:0000256" key="1">
    <source>
        <dbReference type="SAM" id="Phobius"/>
    </source>
</evidence>
<accession>A0A2R6QXK9</accession>
<dbReference type="EMBL" id="MLYV02000293">
    <property type="protein sequence ID" value="PSS17137.1"/>
    <property type="molecule type" value="Genomic_DNA"/>
</dbReference>
<name>A0A2R6QXK9_9APHY</name>
<evidence type="ECO:0000313" key="2">
    <source>
        <dbReference type="EMBL" id="PSS17137.1"/>
    </source>
</evidence>
<comment type="caution">
    <text evidence="2">The sequence shown here is derived from an EMBL/GenBank/DDBJ whole genome shotgun (WGS) entry which is preliminary data.</text>
</comment>
<feature type="transmembrane region" description="Helical" evidence="1">
    <location>
        <begin position="194"/>
        <end position="218"/>
    </location>
</feature>
<keyword evidence="1" id="KW-0812">Transmembrane</keyword>
<evidence type="ECO:0000313" key="3">
    <source>
        <dbReference type="Proteomes" id="UP000186601"/>
    </source>
</evidence>
<protein>
    <submittedName>
        <fullName evidence="2">Uncharacterized protein</fullName>
    </submittedName>
</protein>
<feature type="transmembrane region" description="Helical" evidence="1">
    <location>
        <begin position="157"/>
        <end position="173"/>
    </location>
</feature>
<keyword evidence="1" id="KW-1133">Transmembrane helix</keyword>
<keyword evidence="1" id="KW-0472">Membrane</keyword>